<gene>
    <name evidence="2" type="ORF">PGLA1383_LOCUS19878</name>
</gene>
<organism evidence="2 3">
    <name type="scientific">Polarella glacialis</name>
    <name type="common">Dinoflagellate</name>
    <dbReference type="NCBI Taxonomy" id="89957"/>
    <lineage>
        <taxon>Eukaryota</taxon>
        <taxon>Sar</taxon>
        <taxon>Alveolata</taxon>
        <taxon>Dinophyceae</taxon>
        <taxon>Suessiales</taxon>
        <taxon>Suessiaceae</taxon>
        <taxon>Polarella</taxon>
    </lineage>
</organism>
<keyword evidence="3" id="KW-1185">Reference proteome</keyword>
<accession>A0A813EHJ4</accession>
<dbReference type="InterPro" id="IPR029044">
    <property type="entry name" value="Nucleotide-diphossugar_trans"/>
</dbReference>
<proteinExistence type="predicted"/>
<dbReference type="SUPFAM" id="SSF53448">
    <property type="entry name" value="Nucleotide-diphospho-sugar transferases"/>
    <property type="match status" value="1"/>
</dbReference>
<dbReference type="AlphaFoldDB" id="A0A813EHJ4"/>
<comment type="caution">
    <text evidence="2">The sequence shown here is derived from an EMBL/GenBank/DDBJ whole genome shotgun (WGS) entry which is preliminary data.</text>
</comment>
<evidence type="ECO:0008006" key="4">
    <source>
        <dbReference type="Google" id="ProtNLM"/>
    </source>
</evidence>
<sequence>MSEPKSQSWPPKSWLLICCLSSALVQSSESAVAEGGARLPTPEQLFRATGRIPRRFLGIDTEYEDLPFEPGNDSCWKAHDGRLRDTQWRSYSACCNTTTGGNACWAGTAGRLSFKRCCGAESLRPSPIPWPRRRAIAVLTTTPHRLGKLHLTIRSLAHQTHALDTIYLVIPRIFLRDWSMYENAFWYLNEAPGQLQIVRCEQDFKPETGLLCALQHEPDPDTYVLVLDDDEVFHPMLMENLVNHSIQSPGAMIGASSYYGAGRWCKEYDAHGVCVWPNLVHSTYGILFQRRFFDAGILNHGAVAHAFQRQRTN</sequence>
<evidence type="ECO:0000313" key="2">
    <source>
        <dbReference type="EMBL" id="CAE8601588.1"/>
    </source>
</evidence>
<dbReference type="Proteomes" id="UP000654075">
    <property type="component" value="Unassembled WGS sequence"/>
</dbReference>
<feature type="chain" id="PRO_5033053549" description="Glycosyltransferase 2-like domain-containing protein" evidence="1">
    <location>
        <begin position="31"/>
        <end position="313"/>
    </location>
</feature>
<evidence type="ECO:0000256" key="1">
    <source>
        <dbReference type="SAM" id="SignalP"/>
    </source>
</evidence>
<feature type="signal peptide" evidence="1">
    <location>
        <begin position="1"/>
        <end position="30"/>
    </location>
</feature>
<keyword evidence="1" id="KW-0732">Signal</keyword>
<dbReference type="OrthoDB" id="414863at2759"/>
<dbReference type="EMBL" id="CAJNNV010013322">
    <property type="protein sequence ID" value="CAE8601588.1"/>
    <property type="molecule type" value="Genomic_DNA"/>
</dbReference>
<protein>
    <recommendedName>
        <fullName evidence="4">Glycosyltransferase 2-like domain-containing protein</fullName>
    </recommendedName>
</protein>
<evidence type="ECO:0000313" key="3">
    <source>
        <dbReference type="Proteomes" id="UP000654075"/>
    </source>
</evidence>
<name>A0A813EHJ4_POLGL</name>
<reference evidence="2" key="1">
    <citation type="submission" date="2021-02" db="EMBL/GenBank/DDBJ databases">
        <authorList>
            <person name="Dougan E. K."/>
            <person name="Rhodes N."/>
            <person name="Thang M."/>
            <person name="Chan C."/>
        </authorList>
    </citation>
    <scope>NUCLEOTIDE SEQUENCE</scope>
</reference>